<feature type="compositionally biased region" description="Polar residues" evidence="17">
    <location>
        <begin position="241"/>
        <end position="253"/>
    </location>
</feature>
<keyword evidence="8" id="KW-0234">DNA repair</keyword>
<comment type="subcellular location">
    <subcellularLocation>
        <location evidence="1 16">Nucleus</location>
    </subcellularLocation>
</comment>
<evidence type="ECO:0000259" key="18">
    <source>
        <dbReference type="PROSITE" id="PS50016"/>
    </source>
</evidence>
<dbReference type="GO" id="GO:0005634">
    <property type="term" value="C:nucleus"/>
    <property type="evidence" value="ECO:0007669"/>
    <property type="project" value="UniProtKB-SubCell"/>
</dbReference>
<dbReference type="SMART" id="SM01408">
    <property type="entry name" value="ING"/>
    <property type="match status" value="1"/>
</dbReference>
<protein>
    <recommendedName>
        <fullName evidence="16">Chromatin modification-related protein</fullName>
    </recommendedName>
</protein>
<keyword evidence="9 16" id="KW-0539">Nucleus</keyword>
<feature type="binding site" evidence="14">
    <location>
        <position position="390"/>
    </location>
    <ligand>
        <name>Zn(2+)</name>
        <dbReference type="ChEBI" id="CHEBI:29105"/>
        <label>1</label>
    </ligand>
</feature>
<feature type="binding site" evidence="14">
    <location>
        <position position="365"/>
    </location>
    <ligand>
        <name>Zn(2+)</name>
        <dbReference type="ChEBI" id="CHEBI:29105"/>
        <label>1</label>
    </ligand>
</feature>
<dbReference type="PROSITE" id="PS01359">
    <property type="entry name" value="ZF_PHD_1"/>
    <property type="match status" value="1"/>
</dbReference>
<keyword evidence="5 15" id="KW-0863">Zinc-finger</keyword>
<dbReference type="GO" id="GO:0051321">
    <property type="term" value="P:meiotic cell cycle"/>
    <property type="evidence" value="ECO:0007669"/>
    <property type="project" value="UniProtKB-KW"/>
</dbReference>
<dbReference type="PANTHER" id="PTHR10333">
    <property type="entry name" value="INHIBITOR OF GROWTH PROTEIN"/>
    <property type="match status" value="1"/>
</dbReference>
<dbReference type="Pfam" id="PF12998">
    <property type="entry name" value="ING"/>
    <property type="match status" value="1"/>
</dbReference>
<evidence type="ECO:0000256" key="2">
    <source>
        <dbReference type="ARBA" id="ARBA00010210"/>
    </source>
</evidence>
<evidence type="ECO:0000256" key="8">
    <source>
        <dbReference type="ARBA" id="ARBA00023204"/>
    </source>
</evidence>
<comment type="similarity">
    <text evidence="2 16">Belongs to the ING family.</text>
</comment>
<evidence type="ECO:0000256" key="12">
    <source>
        <dbReference type="ARBA" id="ARBA00037044"/>
    </source>
</evidence>
<dbReference type="Gene3D" id="3.30.40.10">
    <property type="entry name" value="Zinc/RING finger domain, C3HC4 (zinc finger)"/>
    <property type="match status" value="1"/>
</dbReference>
<dbReference type="CDD" id="cd16858">
    <property type="entry name" value="ING_ING3_Yng2p"/>
    <property type="match status" value="1"/>
</dbReference>
<dbReference type="InterPro" id="IPR011011">
    <property type="entry name" value="Znf_FYVE_PHD"/>
</dbReference>
<keyword evidence="10" id="KW-0469">Meiosis</keyword>
<feature type="region of interest" description="Disordered" evidence="17">
    <location>
        <begin position="183"/>
        <end position="203"/>
    </location>
</feature>
<feature type="site" description="Histone H3K4me3 binding" evidence="13">
    <location>
        <position position="377"/>
    </location>
</feature>
<feature type="site" description="Histone H3K4me3 binding" evidence="13">
    <location>
        <position position="385"/>
    </location>
</feature>
<dbReference type="InterPro" id="IPR019786">
    <property type="entry name" value="Zinc_finger_PHD-type_CS"/>
</dbReference>
<evidence type="ECO:0000256" key="6">
    <source>
        <dbReference type="ARBA" id="ARBA00022833"/>
    </source>
</evidence>
<dbReference type="GO" id="GO:0006325">
    <property type="term" value="P:chromatin organization"/>
    <property type="evidence" value="ECO:0007669"/>
    <property type="project" value="UniProtKB-KW"/>
</dbReference>
<evidence type="ECO:0000256" key="14">
    <source>
        <dbReference type="PIRSR" id="PIRSR628651-51"/>
    </source>
</evidence>
<evidence type="ECO:0000256" key="17">
    <source>
        <dbReference type="SAM" id="MobiDB-lite"/>
    </source>
</evidence>
<dbReference type="EMBL" id="MU007067">
    <property type="protein sequence ID" value="KAF2425783.1"/>
    <property type="molecule type" value="Genomic_DNA"/>
</dbReference>
<name>A0A9P4NL03_9PEZI</name>
<comment type="subunit">
    <text evidence="16">Component of an histone acetyltransferase complex. Interacts with H3K4me3 and to a lesser extent with H3K4me2.</text>
</comment>
<feature type="binding site" evidence="14">
    <location>
        <position position="376"/>
    </location>
    <ligand>
        <name>Zn(2+)</name>
        <dbReference type="ChEBI" id="CHEBI:29105"/>
        <label>2</label>
    </ligand>
</feature>
<organism evidence="19 20">
    <name type="scientific">Tothia fuscella</name>
    <dbReference type="NCBI Taxonomy" id="1048955"/>
    <lineage>
        <taxon>Eukaryota</taxon>
        <taxon>Fungi</taxon>
        <taxon>Dikarya</taxon>
        <taxon>Ascomycota</taxon>
        <taxon>Pezizomycotina</taxon>
        <taxon>Dothideomycetes</taxon>
        <taxon>Pleosporomycetidae</taxon>
        <taxon>Venturiales</taxon>
        <taxon>Cylindrosympodiaceae</taxon>
        <taxon>Tothia</taxon>
    </lineage>
</organism>
<feature type="binding site" evidence="14">
    <location>
        <position position="363"/>
    </location>
    <ligand>
        <name>Zn(2+)</name>
        <dbReference type="ChEBI" id="CHEBI:29105"/>
        <label>1</label>
    </ligand>
</feature>
<feature type="region of interest" description="Disordered" evidence="17">
    <location>
        <begin position="217"/>
        <end position="353"/>
    </location>
</feature>
<gene>
    <name evidence="19" type="ORF">EJ08DRAFT_616923</name>
</gene>
<comment type="function">
    <text evidence="12">Component of the NuA4 histone acetyltransferase complex which is involved in transcriptional activation of selected genes principally by acetylation of nucleosomal histone H4 and H2A. The NuA4 complex is also involved in DNA repair. Involved in cell cycle progression and meiosis.</text>
</comment>
<evidence type="ECO:0000313" key="19">
    <source>
        <dbReference type="EMBL" id="KAF2425783.1"/>
    </source>
</evidence>
<comment type="domain">
    <text evidence="16">The PHD-type zinc finger mediates the binding to H3K4me3.</text>
</comment>
<dbReference type="InterPro" id="IPR028651">
    <property type="entry name" value="ING_fam"/>
</dbReference>
<dbReference type="AlphaFoldDB" id="A0A9P4NL03"/>
<evidence type="ECO:0000256" key="10">
    <source>
        <dbReference type="ARBA" id="ARBA00023254"/>
    </source>
</evidence>
<comment type="caution">
    <text evidence="19">The sequence shown here is derived from an EMBL/GenBank/DDBJ whole genome shotgun (WGS) entry which is preliminary data.</text>
</comment>
<dbReference type="InterPro" id="IPR019787">
    <property type="entry name" value="Znf_PHD-finger"/>
</dbReference>
<feature type="compositionally biased region" description="Polar residues" evidence="17">
    <location>
        <begin position="192"/>
        <end position="203"/>
    </location>
</feature>
<dbReference type="GO" id="GO:0006281">
    <property type="term" value="P:DNA repair"/>
    <property type="evidence" value="ECO:0007669"/>
    <property type="project" value="UniProtKB-KW"/>
</dbReference>
<feature type="binding site" evidence="14">
    <location>
        <position position="381"/>
    </location>
    <ligand>
        <name>Zn(2+)</name>
        <dbReference type="ChEBI" id="CHEBI:29105"/>
        <label>2</label>
    </ligand>
</feature>
<feature type="compositionally biased region" description="Basic residues" evidence="17">
    <location>
        <begin position="293"/>
        <end position="312"/>
    </location>
</feature>
<feature type="site" description="Histone H3K4me3 binding" evidence="13">
    <location>
        <position position="373"/>
    </location>
</feature>
<keyword evidence="11" id="KW-0131">Cell cycle</keyword>
<keyword evidence="20" id="KW-1185">Reference proteome</keyword>
<evidence type="ECO:0000256" key="13">
    <source>
        <dbReference type="PIRSR" id="PIRSR628651-50"/>
    </source>
</evidence>
<dbReference type="Proteomes" id="UP000800235">
    <property type="component" value="Unassembled WGS sequence"/>
</dbReference>
<evidence type="ECO:0000256" key="16">
    <source>
        <dbReference type="RuleBase" id="RU361213"/>
    </source>
</evidence>
<proteinExistence type="inferred from homology"/>
<dbReference type="PROSITE" id="PS50016">
    <property type="entry name" value="ZF_PHD_2"/>
    <property type="match status" value="1"/>
</dbReference>
<sequence length="417" mass="45144">MAVVEDAAAVLEQFIHDVANLPAEVAHLFEEAQAKQDIINECTKIIENRDTALQRFIKQAGSLTVNPKEEQYNKTIRENFARAEALQEEKVALIQKASSLLDRYVKRLDFKIRDLQNEGAMPADPQMPTLLHESPGNIVPPTSSVNTGTSTPLQNIPVNTISSANLNNATVVSLQRAAGLGRMGSPIGNGAQAPQTNSPSHISSQNIAREMLNRNRREGSQGVNPNNRLNRPSHLGLGNLPAQSSSLVRQTSLGPGTPKPGTPGANGGRAGSAGPRSRKHPAPSSRRPDPRHQLLRRKKGIKSGLKKSRTRHLTGSARASPSTTGEDSGASEDGSEDEHGSYPGAGEDHDMDDEGADDLTKYCYCQKVSYGDMVACDNSDCKGQWFHWDCAGLTSEPLGEWLCRDCARLPRNKIRKA</sequence>
<dbReference type="GO" id="GO:0008270">
    <property type="term" value="F:zinc ion binding"/>
    <property type="evidence" value="ECO:0007669"/>
    <property type="project" value="UniProtKB-KW"/>
</dbReference>
<evidence type="ECO:0000313" key="20">
    <source>
        <dbReference type="Proteomes" id="UP000800235"/>
    </source>
</evidence>
<evidence type="ECO:0000256" key="15">
    <source>
        <dbReference type="PROSITE-ProRule" id="PRU00146"/>
    </source>
</evidence>
<evidence type="ECO:0000256" key="3">
    <source>
        <dbReference type="ARBA" id="ARBA00022723"/>
    </source>
</evidence>
<evidence type="ECO:0000256" key="7">
    <source>
        <dbReference type="ARBA" id="ARBA00022853"/>
    </source>
</evidence>
<evidence type="ECO:0000256" key="5">
    <source>
        <dbReference type="ARBA" id="ARBA00022771"/>
    </source>
</evidence>
<feature type="binding site" evidence="14">
    <location>
        <position position="387"/>
    </location>
    <ligand>
        <name>Zn(2+)</name>
        <dbReference type="ChEBI" id="CHEBI:29105"/>
        <label>1</label>
    </ligand>
</feature>
<dbReference type="SUPFAM" id="SSF57903">
    <property type="entry name" value="FYVE/PHD zinc finger"/>
    <property type="match status" value="1"/>
</dbReference>
<keyword evidence="4" id="KW-0227">DNA damage</keyword>
<feature type="site" description="Histone H3K4me3 binding" evidence="13">
    <location>
        <position position="362"/>
    </location>
</feature>
<feature type="domain" description="PHD-type" evidence="18">
    <location>
        <begin position="360"/>
        <end position="409"/>
    </location>
</feature>
<dbReference type="GO" id="GO:0006355">
    <property type="term" value="P:regulation of DNA-templated transcription"/>
    <property type="evidence" value="ECO:0007669"/>
    <property type="project" value="TreeGrafter"/>
</dbReference>
<dbReference type="GO" id="GO:0035267">
    <property type="term" value="C:NuA4 histone acetyltransferase complex"/>
    <property type="evidence" value="ECO:0007669"/>
    <property type="project" value="TreeGrafter"/>
</dbReference>
<dbReference type="InterPro" id="IPR001965">
    <property type="entry name" value="Znf_PHD"/>
</dbReference>
<reference evidence="19" key="1">
    <citation type="journal article" date="2020" name="Stud. Mycol.">
        <title>101 Dothideomycetes genomes: a test case for predicting lifestyles and emergence of pathogens.</title>
        <authorList>
            <person name="Haridas S."/>
            <person name="Albert R."/>
            <person name="Binder M."/>
            <person name="Bloem J."/>
            <person name="Labutti K."/>
            <person name="Salamov A."/>
            <person name="Andreopoulos B."/>
            <person name="Baker S."/>
            <person name="Barry K."/>
            <person name="Bills G."/>
            <person name="Bluhm B."/>
            <person name="Cannon C."/>
            <person name="Castanera R."/>
            <person name="Culley D."/>
            <person name="Daum C."/>
            <person name="Ezra D."/>
            <person name="Gonzalez J."/>
            <person name="Henrissat B."/>
            <person name="Kuo A."/>
            <person name="Liang C."/>
            <person name="Lipzen A."/>
            <person name="Lutzoni F."/>
            <person name="Magnuson J."/>
            <person name="Mondo S."/>
            <person name="Nolan M."/>
            <person name="Ohm R."/>
            <person name="Pangilinan J."/>
            <person name="Park H.-J."/>
            <person name="Ramirez L."/>
            <person name="Alfaro M."/>
            <person name="Sun H."/>
            <person name="Tritt A."/>
            <person name="Yoshinaga Y."/>
            <person name="Zwiers L.-H."/>
            <person name="Turgeon B."/>
            <person name="Goodwin S."/>
            <person name="Spatafora J."/>
            <person name="Crous P."/>
            <person name="Grigoriev I."/>
        </authorList>
    </citation>
    <scope>NUCLEOTIDE SEQUENCE</scope>
    <source>
        <strain evidence="19">CBS 130266</strain>
    </source>
</reference>
<feature type="compositionally biased region" description="Polar residues" evidence="17">
    <location>
        <begin position="317"/>
        <end position="326"/>
    </location>
</feature>
<evidence type="ECO:0000256" key="4">
    <source>
        <dbReference type="ARBA" id="ARBA00022763"/>
    </source>
</evidence>
<feature type="binding site" evidence="14">
    <location>
        <position position="406"/>
    </location>
    <ligand>
        <name>Zn(2+)</name>
        <dbReference type="ChEBI" id="CHEBI:29105"/>
        <label>2</label>
    </ligand>
</feature>
<evidence type="ECO:0000256" key="9">
    <source>
        <dbReference type="ARBA" id="ARBA00023242"/>
    </source>
</evidence>
<dbReference type="SMART" id="SM00249">
    <property type="entry name" value="PHD"/>
    <property type="match status" value="1"/>
</dbReference>
<dbReference type="PANTHER" id="PTHR10333:SF100">
    <property type="entry name" value="CHROMATIN MODIFICATION-RELATED PROTEIN YNG2"/>
    <property type="match status" value="1"/>
</dbReference>
<evidence type="ECO:0000256" key="11">
    <source>
        <dbReference type="ARBA" id="ARBA00023306"/>
    </source>
</evidence>
<comment type="function">
    <text evidence="16">Component of an histone acetyltransferase complex.</text>
</comment>
<evidence type="ECO:0000256" key="1">
    <source>
        <dbReference type="ARBA" id="ARBA00004123"/>
    </source>
</evidence>
<dbReference type="InterPro" id="IPR013083">
    <property type="entry name" value="Znf_RING/FYVE/PHD"/>
</dbReference>
<feature type="compositionally biased region" description="Polar residues" evidence="17">
    <location>
        <begin position="221"/>
        <end position="230"/>
    </location>
</feature>
<accession>A0A9P4NL03</accession>
<keyword evidence="3 14" id="KW-0479">Metal-binding</keyword>
<dbReference type="CDD" id="cd15505">
    <property type="entry name" value="PHD_ING"/>
    <property type="match status" value="1"/>
</dbReference>
<dbReference type="Gene3D" id="6.10.140.1740">
    <property type="match status" value="1"/>
</dbReference>
<keyword evidence="7 16" id="KW-0156">Chromatin regulator</keyword>
<dbReference type="InterPro" id="IPR024610">
    <property type="entry name" value="ING_N_histone-binding"/>
</dbReference>
<feature type="binding site" evidence="14">
    <location>
        <position position="403"/>
    </location>
    <ligand>
        <name>Zn(2+)</name>
        <dbReference type="ChEBI" id="CHEBI:29105"/>
        <label>2</label>
    </ligand>
</feature>
<keyword evidence="6 14" id="KW-0862">Zinc</keyword>
<dbReference type="OrthoDB" id="2505961at2759"/>